<gene>
    <name evidence="1" type="ORF">ACN38_g11218</name>
</gene>
<dbReference type="Proteomes" id="UP000037696">
    <property type="component" value="Unassembled WGS sequence"/>
</dbReference>
<keyword evidence="2" id="KW-1185">Reference proteome</keyword>
<comment type="caution">
    <text evidence="1">The sequence shown here is derived from an EMBL/GenBank/DDBJ whole genome shotgun (WGS) entry which is preliminary data.</text>
</comment>
<evidence type="ECO:0000313" key="2">
    <source>
        <dbReference type="Proteomes" id="UP000037696"/>
    </source>
</evidence>
<reference evidence="1 2" key="1">
    <citation type="submission" date="2015-08" db="EMBL/GenBank/DDBJ databases">
        <title>Genome sequencing of Penicillium nordicum.</title>
        <authorList>
            <person name="Nguyen H.D."/>
            <person name="Seifert K.A."/>
        </authorList>
    </citation>
    <scope>NUCLEOTIDE SEQUENCE [LARGE SCALE GENOMIC DNA]</scope>
    <source>
        <strain evidence="1 2">DAOMC 185683</strain>
    </source>
</reference>
<organism evidence="1 2">
    <name type="scientific">Penicillium nordicum</name>
    <dbReference type="NCBI Taxonomy" id="229535"/>
    <lineage>
        <taxon>Eukaryota</taxon>
        <taxon>Fungi</taxon>
        <taxon>Dikarya</taxon>
        <taxon>Ascomycota</taxon>
        <taxon>Pezizomycotina</taxon>
        <taxon>Eurotiomycetes</taxon>
        <taxon>Eurotiomycetidae</taxon>
        <taxon>Eurotiales</taxon>
        <taxon>Aspergillaceae</taxon>
        <taxon>Penicillium</taxon>
    </lineage>
</organism>
<evidence type="ECO:0000313" key="1">
    <source>
        <dbReference type="EMBL" id="KOS37965.1"/>
    </source>
</evidence>
<proteinExistence type="predicted"/>
<name>A0A0M9WB00_9EURO</name>
<protein>
    <submittedName>
        <fullName evidence="1">Uncharacterized protein</fullName>
    </submittedName>
</protein>
<accession>A0A0M9WB00</accession>
<sequence length="81" mass="9250">MIGGLIIHIDNVITMRHSQDHTLHPSSTPPIPRPTRGQGYAVLTIRHFMQLIHLGSPGHFLLANIRMRTTRWPGKLEIFFC</sequence>
<dbReference type="AlphaFoldDB" id="A0A0M9WB00"/>
<dbReference type="EMBL" id="LHQQ01000281">
    <property type="protein sequence ID" value="KOS37965.1"/>
    <property type="molecule type" value="Genomic_DNA"/>
</dbReference>